<dbReference type="InterPro" id="IPR042197">
    <property type="entry name" value="Apaf_helical"/>
</dbReference>
<sequence length="757" mass="87683">MAISSLGYDYEVFLSFRGTDTRAGITNFLYTSLVDAGIRTYRDDKDLQCGQEVGPELHKAIRQSKISIPIFSKGYASSRWCLEELAHIVECKKTRGQIIMPIFYDVMPLEVRLRTGVYVEALSLHETKKRYSDETIREWKAALEEAGNIKGYDLQSVHNRGEGEFAKQVVQDVLVALKKPYLVVSDCLVGIDHHVGEIMQMMGTRIQETRIVGIYGMGGVGKTTLAKLIYNQLSPDFENCCFLSNIRETSELYGVERVQNQLLSGVLKQNWPIIENTSERSRMIEERLSSKKVLLLLDDVDNEIQLDALMGKRDWFGEGSKLIITTRNRDLLNDHKVDYTHDLTCMNLDQSMQLFSRHAFRRESPLDEYVALSKKAVDIAGGLPLALEVIGSLLSRTNKERWDDKLEAFKRAPREVQSTLKVSYDALDDRQKHIFLDIGCLFIGWDVDTVIHAWDEDKYSPRETIEFLQHMSLIKIEKDKKLGMHDHLRDLAREITRQECKRRDAKQRRVWDHQEAFELLQTRKTKEKVEAICLKFDHRKQYCFSYGDFYRFPGLTFLHVDSLNLHEHVMGDFRAQWRLSWHNLPSKVTQAFDPGRRSGILPKLRWLSWHNYPLKFDFTEFSLINLVFLDLSWSKLKESWYGWSRIKMAKNLKVLNLTGCTRLKKTPDLSANVKLERLILEKCSILEEIDRSIGQLRHLVLLNLNFCKKLRHLPKQLRIMESLELLIHETSVEEMPACQGDTGASSSTEQISRPGEV</sequence>
<dbReference type="Proteomes" id="UP001634007">
    <property type="component" value="Unassembled WGS sequence"/>
</dbReference>
<dbReference type="InterPro" id="IPR035897">
    <property type="entry name" value="Toll_tir_struct_dom_sf"/>
</dbReference>
<dbReference type="SUPFAM" id="SSF52058">
    <property type="entry name" value="L domain-like"/>
    <property type="match status" value="1"/>
</dbReference>
<dbReference type="InterPro" id="IPR002182">
    <property type="entry name" value="NB-ARC"/>
</dbReference>
<organism evidence="6 7">
    <name type="scientific">Eucalyptus globulus</name>
    <name type="common">Tasmanian blue gum</name>
    <dbReference type="NCBI Taxonomy" id="34317"/>
    <lineage>
        <taxon>Eukaryota</taxon>
        <taxon>Viridiplantae</taxon>
        <taxon>Streptophyta</taxon>
        <taxon>Embryophyta</taxon>
        <taxon>Tracheophyta</taxon>
        <taxon>Spermatophyta</taxon>
        <taxon>Magnoliopsida</taxon>
        <taxon>eudicotyledons</taxon>
        <taxon>Gunneridae</taxon>
        <taxon>Pentapetalae</taxon>
        <taxon>rosids</taxon>
        <taxon>malvids</taxon>
        <taxon>Myrtales</taxon>
        <taxon>Myrtaceae</taxon>
        <taxon>Myrtoideae</taxon>
        <taxon>Eucalypteae</taxon>
        <taxon>Eucalyptus</taxon>
    </lineage>
</organism>
<reference evidence="6 7" key="1">
    <citation type="submission" date="2024-11" db="EMBL/GenBank/DDBJ databases">
        <title>Chromosome-level genome assembly of Eucalyptus globulus Labill. provides insights into its genome evolution.</title>
        <authorList>
            <person name="Li X."/>
        </authorList>
    </citation>
    <scope>NUCLEOTIDE SEQUENCE [LARGE SCALE GENOMIC DNA]</scope>
    <source>
        <strain evidence="6">CL2024</strain>
        <tissue evidence="6">Fresh tender leaves</tissue>
    </source>
</reference>
<dbReference type="InterPro" id="IPR027417">
    <property type="entry name" value="P-loop_NTPase"/>
</dbReference>
<dbReference type="SMART" id="SM00382">
    <property type="entry name" value="AAA"/>
    <property type="match status" value="1"/>
</dbReference>
<feature type="compositionally biased region" description="Polar residues" evidence="4">
    <location>
        <begin position="742"/>
        <end position="751"/>
    </location>
</feature>
<dbReference type="InterPro" id="IPR058192">
    <property type="entry name" value="WHD_ROQ1-like"/>
</dbReference>
<dbReference type="PANTHER" id="PTHR11017:SF570">
    <property type="entry name" value="DISEASE RESISTANCE PROTEIN (TIR-NBS CLASS)-RELATED"/>
    <property type="match status" value="1"/>
</dbReference>
<feature type="domain" description="TIR" evidence="5">
    <location>
        <begin position="8"/>
        <end position="177"/>
    </location>
</feature>
<dbReference type="FunFam" id="3.40.50.10140:FF:000007">
    <property type="entry name" value="Disease resistance protein (TIR-NBS-LRR class)"/>
    <property type="match status" value="1"/>
</dbReference>
<keyword evidence="7" id="KW-1185">Reference proteome</keyword>
<gene>
    <name evidence="6" type="ORF">ACJRO7_000742</name>
</gene>
<evidence type="ECO:0000256" key="1">
    <source>
        <dbReference type="ARBA" id="ARBA00022614"/>
    </source>
</evidence>
<keyword evidence="1" id="KW-0433">Leucine-rich repeat</keyword>
<dbReference type="PRINTS" id="PR00364">
    <property type="entry name" value="DISEASERSIST"/>
</dbReference>
<dbReference type="EMBL" id="JBJKBG010000001">
    <property type="protein sequence ID" value="KAL3753396.1"/>
    <property type="molecule type" value="Genomic_DNA"/>
</dbReference>
<evidence type="ECO:0000256" key="2">
    <source>
        <dbReference type="ARBA" id="ARBA00022737"/>
    </source>
</evidence>
<proteinExistence type="predicted"/>
<dbReference type="Pfam" id="PF00931">
    <property type="entry name" value="NB-ARC"/>
    <property type="match status" value="1"/>
</dbReference>
<evidence type="ECO:0000313" key="6">
    <source>
        <dbReference type="EMBL" id="KAL3753396.1"/>
    </source>
</evidence>
<evidence type="ECO:0000259" key="5">
    <source>
        <dbReference type="PROSITE" id="PS50104"/>
    </source>
</evidence>
<keyword evidence="2" id="KW-0677">Repeat</keyword>
<keyword evidence="3" id="KW-0520">NAD</keyword>
<dbReference type="Pfam" id="PF23282">
    <property type="entry name" value="WHD_ROQ1"/>
    <property type="match status" value="1"/>
</dbReference>
<dbReference type="InterPro" id="IPR003593">
    <property type="entry name" value="AAA+_ATPase"/>
</dbReference>
<feature type="region of interest" description="Disordered" evidence="4">
    <location>
        <begin position="737"/>
        <end position="757"/>
    </location>
</feature>
<dbReference type="Gene3D" id="1.10.8.430">
    <property type="entry name" value="Helical domain of apoptotic protease-activating factors"/>
    <property type="match status" value="1"/>
</dbReference>
<evidence type="ECO:0000256" key="3">
    <source>
        <dbReference type="ARBA" id="ARBA00023027"/>
    </source>
</evidence>
<dbReference type="AlphaFoldDB" id="A0ABD3LUC9"/>
<dbReference type="SUPFAM" id="SSF52200">
    <property type="entry name" value="Toll/Interleukin receptor TIR domain"/>
    <property type="match status" value="1"/>
</dbReference>
<accession>A0ABD3LUC9</accession>
<evidence type="ECO:0000313" key="7">
    <source>
        <dbReference type="Proteomes" id="UP001634007"/>
    </source>
</evidence>
<dbReference type="SMART" id="SM00255">
    <property type="entry name" value="TIR"/>
    <property type="match status" value="1"/>
</dbReference>
<name>A0ABD3LUC9_EUCGL</name>
<comment type="caution">
    <text evidence="6">The sequence shown here is derived from an EMBL/GenBank/DDBJ whole genome shotgun (WGS) entry which is preliminary data.</text>
</comment>
<dbReference type="PROSITE" id="PS50104">
    <property type="entry name" value="TIR"/>
    <property type="match status" value="1"/>
</dbReference>
<dbReference type="PANTHER" id="PTHR11017">
    <property type="entry name" value="LEUCINE-RICH REPEAT-CONTAINING PROTEIN"/>
    <property type="match status" value="1"/>
</dbReference>
<dbReference type="Gene3D" id="3.40.50.300">
    <property type="entry name" value="P-loop containing nucleotide triphosphate hydrolases"/>
    <property type="match status" value="1"/>
</dbReference>
<dbReference type="SUPFAM" id="SSF52540">
    <property type="entry name" value="P-loop containing nucleoside triphosphate hydrolases"/>
    <property type="match status" value="1"/>
</dbReference>
<dbReference type="InterPro" id="IPR000157">
    <property type="entry name" value="TIR_dom"/>
</dbReference>
<dbReference type="Gene3D" id="3.80.10.10">
    <property type="entry name" value="Ribonuclease Inhibitor"/>
    <property type="match status" value="1"/>
</dbReference>
<dbReference type="Pfam" id="PF01582">
    <property type="entry name" value="TIR"/>
    <property type="match status" value="1"/>
</dbReference>
<dbReference type="InterPro" id="IPR032675">
    <property type="entry name" value="LRR_dom_sf"/>
</dbReference>
<evidence type="ECO:0000256" key="4">
    <source>
        <dbReference type="SAM" id="MobiDB-lite"/>
    </source>
</evidence>
<protein>
    <recommendedName>
        <fullName evidence="5">TIR domain-containing protein</fullName>
    </recommendedName>
</protein>
<dbReference type="InterPro" id="IPR044974">
    <property type="entry name" value="Disease_R_plants"/>
</dbReference>
<dbReference type="Gene3D" id="3.40.50.10140">
    <property type="entry name" value="Toll/interleukin-1 receptor homology (TIR) domain"/>
    <property type="match status" value="1"/>
</dbReference>